<keyword evidence="9" id="KW-1185">Reference proteome</keyword>
<dbReference type="Gene3D" id="2.10.25.30">
    <property type="entry name" value="EGF-like, alliinase"/>
    <property type="match status" value="1"/>
</dbReference>
<dbReference type="PANTHER" id="PTHR43795">
    <property type="entry name" value="BIFUNCTIONAL ASPARTATE AMINOTRANSFERASE AND GLUTAMATE/ASPARTATE-PREPHENATE AMINOTRANSFERASE-RELATED"/>
    <property type="match status" value="1"/>
</dbReference>
<evidence type="ECO:0000256" key="5">
    <source>
        <dbReference type="SAM" id="Phobius"/>
    </source>
</evidence>
<dbReference type="InParanoid" id="A0A068USC5"/>
<dbReference type="GO" id="GO:0016846">
    <property type="term" value="F:carbon-sulfur lyase activity"/>
    <property type="evidence" value="ECO:0007669"/>
    <property type="project" value="InterPro"/>
</dbReference>
<dbReference type="AlphaFoldDB" id="A0A068USC5"/>
<dbReference type="OrthoDB" id="2020362at2759"/>
<keyword evidence="3" id="KW-0032">Aminotransferase</keyword>
<comment type="cofactor">
    <cofactor evidence="1">
        <name>pyridoxal 5'-phosphate</name>
        <dbReference type="ChEBI" id="CHEBI:597326"/>
    </cofactor>
</comment>
<feature type="domain" description="Alliinase EGF-like" evidence="6">
    <location>
        <begin position="35"/>
        <end position="89"/>
    </location>
</feature>
<accession>A0A068USC5</accession>
<keyword evidence="5" id="KW-1133">Transmembrane helix</keyword>
<feature type="domain" description="Alliinase C-terminal" evidence="7">
    <location>
        <begin position="91"/>
        <end position="444"/>
    </location>
</feature>
<feature type="transmembrane region" description="Helical" evidence="5">
    <location>
        <begin position="7"/>
        <end position="25"/>
    </location>
</feature>
<dbReference type="Proteomes" id="UP000295252">
    <property type="component" value="Chromosome II"/>
</dbReference>
<name>A0A068USC5_COFCA</name>
<keyword evidence="5" id="KW-0472">Membrane</keyword>
<dbReference type="InterPro" id="IPR015424">
    <property type="entry name" value="PyrdxlP-dep_Trfase"/>
</dbReference>
<keyword evidence="3" id="KW-0808">Transferase</keyword>
<dbReference type="Pfam" id="PF04864">
    <property type="entry name" value="Alliinase_C"/>
    <property type="match status" value="1"/>
</dbReference>
<evidence type="ECO:0000256" key="4">
    <source>
        <dbReference type="ARBA" id="ARBA00022898"/>
    </source>
</evidence>
<dbReference type="InterPro" id="IPR050478">
    <property type="entry name" value="Ethylene_sulfur-biosynth"/>
</dbReference>
<dbReference type="PhylomeDB" id="A0A068USC5"/>
<evidence type="ECO:0000256" key="2">
    <source>
        <dbReference type="ARBA" id="ARBA00006312"/>
    </source>
</evidence>
<evidence type="ECO:0000259" key="7">
    <source>
        <dbReference type="Pfam" id="PF04864"/>
    </source>
</evidence>
<dbReference type="Pfam" id="PF04863">
    <property type="entry name" value="EGF_alliinase"/>
    <property type="match status" value="1"/>
</dbReference>
<proteinExistence type="inferred from homology"/>
<sequence>MTKMHSSCYAVCLLASMIVNILLMTQQYKVRNQLTWSQNAAAEAESVASISCSGNGRAYVDGLVVDGKPVCECNSCFQGPDCSQFITDCPADADSGDPLFLEPYWMRHAASSALLVAGWHRMSYTFSDNTSISQVLDQHIRTLHAAAKNAITDGKYIVFGAGSTQLLNAAVFALSSRNSSSRTRVVASTPYYPLYKKQTDYFETLHFEFGGDVSSLKNNSDALDIIEFVTSPNNPDGQLKKAVLRGPTVKAVYDHAYYWPHFTAIPSPADEDVMIFTISKLTGHAGSRFGWAVIKDKDVYEGMSAYISLAEMGLSRDTQLRALKLLKALLEDDGKEIFYFGYRRMMDRWKRLNQVISLSKHFSLQEISPQYCNYLDRVREPSPAYAWLKCEREEDTNCTKVLNAANIIGRNGRVFNAGNRRVRLSLLKRQGDFELLLYRLNELVQKEYDAHQAM</sequence>
<dbReference type="Gene3D" id="3.90.1150.10">
    <property type="entry name" value="Aspartate Aminotransferase, domain 1"/>
    <property type="match status" value="1"/>
</dbReference>
<organism evidence="8 9">
    <name type="scientific">Coffea canephora</name>
    <name type="common">Robusta coffee</name>
    <dbReference type="NCBI Taxonomy" id="49390"/>
    <lineage>
        <taxon>Eukaryota</taxon>
        <taxon>Viridiplantae</taxon>
        <taxon>Streptophyta</taxon>
        <taxon>Embryophyta</taxon>
        <taxon>Tracheophyta</taxon>
        <taxon>Spermatophyta</taxon>
        <taxon>Magnoliopsida</taxon>
        <taxon>eudicotyledons</taxon>
        <taxon>Gunneridae</taxon>
        <taxon>Pentapetalae</taxon>
        <taxon>asterids</taxon>
        <taxon>lamiids</taxon>
        <taxon>Gentianales</taxon>
        <taxon>Rubiaceae</taxon>
        <taxon>Ixoroideae</taxon>
        <taxon>Gardenieae complex</taxon>
        <taxon>Bertiereae - Coffeeae clade</taxon>
        <taxon>Coffeeae</taxon>
        <taxon>Coffea</taxon>
    </lineage>
</organism>
<comment type="similarity">
    <text evidence="2">Belongs to the alliinase family.</text>
</comment>
<dbReference type="InterPro" id="IPR015422">
    <property type="entry name" value="PyrdxlP-dep_Trfase_small"/>
</dbReference>
<evidence type="ECO:0000256" key="1">
    <source>
        <dbReference type="ARBA" id="ARBA00001933"/>
    </source>
</evidence>
<dbReference type="PANTHER" id="PTHR43795:SF20">
    <property type="entry name" value="TRYPTOPHAN AMINOTRANSFERASE-RELATED PROTEIN 3"/>
    <property type="match status" value="1"/>
</dbReference>
<evidence type="ECO:0008006" key="10">
    <source>
        <dbReference type="Google" id="ProtNLM"/>
    </source>
</evidence>
<dbReference type="STRING" id="49390.A0A068USC5"/>
<dbReference type="InterPro" id="IPR037029">
    <property type="entry name" value="Alliinase_N_sf"/>
</dbReference>
<evidence type="ECO:0000259" key="6">
    <source>
        <dbReference type="Pfam" id="PF04863"/>
    </source>
</evidence>
<dbReference type="SUPFAM" id="SSF53383">
    <property type="entry name" value="PLP-dependent transferases"/>
    <property type="match status" value="1"/>
</dbReference>
<dbReference type="GO" id="GO:0008483">
    <property type="term" value="F:transaminase activity"/>
    <property type="evidence" value="ECO:0007669"/>
    <property type="project" value="UniProtKB-KW"/>
</dbReference>
<keyword evidence="5" id="KW-0812">Transmembrane</keyword>
<dbReference type="EMBL" id="HG739139">
    <property type="protein sequence ID" value="CDP11445.1"/>
    <property type="molecule type" value="Genomic_DNA"/>
</dbReference>
<dbReference type="InterPro" id="IPR006948">
    <property type="entry name" value="Alliinase_C"/>
</dbReference>
<protein>
    <recommendedName>
        <fullName evidence="10">Alliinase C-terminal domain-containing protein</fullName>
    </recommendedName>
</protein>
<evidence type="ECO:0000313" key="9">
    <source>
        <dbReference type="Proteomes" id="UP000295252"/>
    </source>
</evidence>
<dbReference type="OMA" id="DVMRAKW"/>
<keyword evidence="4" id="KW-0663">Pyridoxal phosphate</keyword>
<dbReference type="InterPro" id="IPR006947">
    <property type="entry name" value="EGF_alliinase"/>
</dbReference>
<reference evidence="9" key="1">
    <citation type="journal article" date="2014" name="Science">
        <title>The coffee genome provides insight into the convergent evolution of caffeine biosynthesis.</title>
        <authorList>
            <person name="Denoeud F."/>
            <person name="Carretero-Paulet L."/>
            <person name="Dereeper A."/>
            <person name="Droc G."/>
            <person name="Guyot R."/>
            <person name="Pietrella M."/>
            <person name="Zheng C."/>
            <person name="Alberti A."/>
            <person name="Anthony F."/>
            <person name="Aprea G."/>
            <person name="Aury J.M."/>
            <person name="Bento P."/>
            <person name="Bernard M."/>
            <person name="Bocs S."/>
            <person name="Campa C."/>
            <person name="Cenci A."/>
            <person name="Combes M.C."/>
            <person name="Crouzillat D."/>
            <person name="Da Silva C."/>
            <person name="Daddiego L."/>
            <person name="De Bellis F."/>
            <person name="Dussert S."/>
            <person name="Garsmeur O."/>
            <person name="Gayraud T."/>
            <person name="Guignon V."/>
            <person name="Jahn K."/>
            <person name="Jamilloux V."/>
            <person name="Joet T."/>
            <person name="Labadie K."/>
            <person name="Lan T."/>
            <person name="Leclercq J."/>
            <person name="Lepelley M."/>
            <person name="Leroy T."/>
            <person name="Li L.T."/>
            <person name="Librado P."/>
            <person name="Lopez L."/>
            <person name="Munoz A."/>
            <person name="Noel B."/>
            <person name="Pallavicini A."/>
            <person name="Perrotta G."/>
            <person name="Poncet V."/>
            <person name="Pot D."/>
            <person name="Priyono X."/>
            <person name="Rigoreau M."/>
            <person name="Rouard M."/>
            <person name="Rozas J."/>
            <person name="Tranchant-Dubreuil C."/>
            <person name="VanBuren R."/>
            <person name="Zhang Q."/>
            <person name="Andrade A.C."/>
            <person name="Argout X."/>
            <person name="Bertrand B."/>
            <person name="de Kochko A."/>
            <person name="Graziosi G."/>
            <person name="Henry R.J."/>
            <person name="Jayarama X."/>
            <person name="Ming R."/>
            <person name="Nagai C."/>
            <person name="Rounsley S."/>
            <person name="Sankoff D."/>
            <person name="Giuliano G."/>
            <person name="Albert V.A."/>
            <person name="Wincker P."/>
            <person name="Lashermes P."/>
        </authorList>
    </citation>
    <scope>NUCLEOTIDE SEQUENCE [LARGE SCALE GENOMIC DNA]</scope>
    <source>
        <strain evidence="9">cv. DH200-94</strain>
    </source>
</reference>
<dbReference type="InterPro" id="IPR015421">
    <property type="entry name" value="PyrdxlP-dep_Trfase_major"/>
</dbReference>
<evidence type="ECO:0000256" key="3">
    <source>
        <dbReference type="ARBA" id="ARBA00022576"/>
    </source>
</evidence>
<evidence type="ECO:0000313" key="8">
    <source>
        <dbReference type="EMBL" id="CDP11445.1"/>
    </source>
</evidence>
<gene>
    <name evidence="8" type="ORF">GSCOC_T00033704001</name>
</gene>
<dbReference type="FunCoup" id="A0A068USC5">
    <property type="interactions" value="201"/>
</dbReference>
<dbReference type="Gene3D" id="3.40.640.10">
    <property type="entry name" value="Type I PLP-dependent aspartate aminotransferase-like (Major domain)"/>
    <property type="match status" value="1"/>
</dbReference>
<dbReference type="Gramene" id="CDP11445">
    <property type="protein sequence ID" value="CDP11445"/>
    <property type="gene ID" value="GSCOC_T00033704001"/>
</dbReference>
<dbReference type="GO" id="GO:0006520">
    <property type="term" value="P:amino acid metabolic process"/>
    <property type="evidence" value="ECO:0007669"/>
    <property type="project" value="TreeGrafter"/>
</dbReference>